<comment type="caution">
    <text evidence="1">The sequence shown here is derived from an EMBL/GenBank/DDBJ whole genome shotgun (WGS) entry which is preliminary data.</text>
</comment>
<organism evidence="1 2">
    <name type="scientific">candidate division WOR_3 bacterium SM23_42</name>
    <dbReference type="NCBI Taxonomy" id="1703779"/>
    <lineage>
        <taxon>Bacteria</taxon>
        <taxon>Bacteria division WOR-3</taxon>
    </lineage>
</organism>
<accession>A0A0S8FT86</accession>
<dbReference type="EMBL" id="LJUJ01000021">
    <property type="protein sequence ID" value="KPK62987.1"/>
    <property type="molecule type" value="Genomic_DNA"/>
</dbReference>
<dbReference type="AlphaFoldDB" id="A0A0S8FT86"/>
<dbReference type="Gene3D" id="3.10.450.50">
    <property type="match status" value="1"/>
</dbReference>
<gene>
    <name evidence="1" type="ORF">AMJ83_08910</name>
</gene>
<proteinExistence type="predicted"/>
<evidence type="ECO:0000313" key="2">
    <source>
        <dbReference type="Proteomes" id="UP000051373"/>
    </source>
</evidence>
<protein>
    <recommendedName>
        <fullName evidence="3">SnoaL-like domain-containing protein</fullName>
    </recommendedName>
</protein>
<evidence type="ECO:0000313" key="1">
    <source>
        <dbReference type="EMBL" id="KPK62987.1"/>
    </source>
</evidence>
<dbReference type="SUPFAM" id="SSF54427">
    <property type="entry name" value="NTF2-like"/>
    <property type="match status" value="1"/>
</dbReference>
<evidence type="ECO:0008006" key="3">
    <source>
        <dbReference type="Google" id="ProtNLM"/>
    </source>
</evidence>
<name>A0A0S8FT86_UNCW3</name>
<reference evidence="1 2" key="1">
    <citation type="journal article" date="2015" name="Microbiome">
        <title>Genomic resolution of linkages in carbon, nitrogen, and sulfur cycling among widespread estuary sediment bacteria.</title>
        <authorList>
            <person name="Baker B.J."/>
            <person name="Lazar C.S."/>
            <person name="Teske A.P."/>
            <person name="Dick G.J."/>
        </authorList>
    </citation>
    <scope>NUCLEOTIDE SEQUENCE [LARGE SCALE GENOMIC DNA]</scope>
    <source>
        <strain evidence="1">SM23_42</strain>
    </source>
</reference>
<dbReference type="Proteomes" id="UP000051373">
    <property type="component" value="Unassembled WGS sequence"/>
</dbReference>
<sequence>MAFYADDIRFEITGVWVKRGKEAVRGLAEWDKATNMHMTISDIKVSGDTASFRLVETNDWWKLAGMGEAYYEPCVMIFRSGLIAELRATMTQESLDAYARVWPSIMSWASDHRSEELAELLPGGEFVYGEETARKWIILLQEWRDAQMQ</sequence>
<dbReference type="InterPro" id="IPR032710">
    <property type="entry name" value="NTF2-like_dom_sf"/>
</dbReference>